<accession>A0A182V4P8</accession>
<name>A0A182V4P8_ANOME</name>
<protein>
    <submittedName>
        <fullName evidence="3">Uncharacterized protein</fullName>
    </submittedName>
</protein>
<evidence type="ECO:0000313" key="4">
    <source>
        <dbReference type="Proteomes" id="UP000075903"/>
    </source>
</evidence>
<sequence length="280" mass="27404">MMLLLVMVLMAQMSMRSELTIVALLRNRGRLWLRRFSSPKMVAISPCMNAHGIVELASGHFSPLGQYTSAPEPCWCGKQNLWCPTDGHCTKCVSSSRSWHRVHLSVGFGAGAGGGPPVPGGALLAPEPGGGGGSPPGPPLPGGPPAPPLPGGPPLPLPGGPALPGGAGLAFGPAGFGPGPALPPRPGGTPSGGPPGCDCDCDWGGGGAVRGGGGPGGLGPFRGLPGGRVSVIDIRFAIGLCNGATDGAGGVPSPPPPPLPTPPPPPPPPIDAGAIGITFG</sequence>
<keyword evidence="4" id="KW-1185">Reference proteome</keyword>
<feature type="signal peptide" evidence="2">
    <location>
        <begin position="1"/>
        <end position="17"/>
    </location>
</feature>
<proteinExistence type="predicted"/>
<evidence type="ECO:0000256" key="2">
    <source>
        <dbReference type="SAM" id="SignalP"/>
    </source>
</evidence>
<organism evidence="3 4">
    <name type="scientific">Anopheles merus</name>
    <name type="common">Mosquito</name>
    <dbReference type="NCBI Taxonomy" id="30066"/>
    <lineage>
        <taxon>Eukaryota</taxon>
        <taxon>Metazoa</taxon>
        <taxon>Ecdysozoa</taxon>
        <taxon>Arthropoda</taxon>
        <taxon>Hexapoda</taxon>
        <taxon>Insecta</taxon>
        <taxon>Pterygota</taxon>
        <taxon>Neoptera</taxon>
        <taxon>Endopterygota</taxon>
        <taxon>Diptera</taxon>
        <taxon>Nematocera</taxon>
        <taxon>Culicoidea</taxon>
        <taxon>Culicidae</taxon>
        <taxon>Anophelinae</taxon>
        <taxon>Anopheles</taxon>
    </lineage>
</organism>
<keyword evidence="2" id="KW-0732">Signal</keyword>
<feature type="chain" id="PRO_5008139241" evidence="2">
    <location>
        <begin position="18"/>
        <end position="280"/>
    </location>
</feature>
<dbReference type="VEuPathDB" id="VectorBase:AMEM008806"/>
<feature type="compositionally biased region" description="Gly residues" evidence="1">
    <location>
        <begin position="162"/>
        <end position="178"/>
    </location>
</feature>
<dbReference type="AlphaFoldDB" id="A0A182V4P8"/>
<feature type="compositionally biased region" description="Pro residues" evidence="1">
    <location>
        <begin position="252"/>
        <end position="270"/>
    </location>
</feature>
<reference evidence="3" key="1">
    <citation type="submission" date="2020-05" db="UniProtKB">
        <authorList>
            <consortium name="EnsemblMetazoa"/>
        </authorList>
    </citation>
    <scope>IDENTIFICATION</scope>
    <source>
        <strain evidence="3">MAF</strain>
    </source>
</reference>
<feature type="region of interest" description="Disordered" evidence="1">
    <location>
        <begin position="244"/>
        <end position="280"/>
    </location>
</feature>
<dbReference type="EnsemblMetazoa" id="AMEM008806-RA">
    <property type="protein sequence ID" value="AMEM008806-PA"/>
    <property type="gene ID" value="AMEM008806"/>
</dbReference>
<feature type="region of interest" description="Disordered" evidence="1">
    <location>
        <begin position="117"/>
        <end position="193"/>
    </location>
</feature>
<evidence type="ECO:0000313" key="3">
    <source>
        <dbReference type="EnsemblMetazoa" id="AMEM008806-PA"/>
    </source>
</evidence>
<evidence type="ECO:0000256" key="1">
    <source>
        <dbReference type="SAM" id="MobiDB-lite"/>
    </source>
</evidence>
<dbReference type="Proteomes" id="UP000075903">
    <property type="component" value="Unassembled WGS sequence"/>
</dbReference>
<feature type="compositionally biased region" description="Pro residues" evidence="1">
    <location>
        <begin position="135"/>
        <end position="161"/>
    </location>
</feature>